<feature type="compositionally biased region" description="Low complexity" evidence="4">
    <location>
        <begin position="11"/>
        <end position="31"/>
    </location>
</feature>
<accession>A0A0B6RZ61</accession>
<dbReference type="GO" id="GO:0005737">
    <property type="term" value="C:cytoplasm"/>
    <property type="evidence" value="ECO:0007669"/>
    <property type="project" value="UniProtKB-SubCell"/>
</dbReference>
<protein>
    <recommendedName>
        <fullName evidence="3">Urease accessory protein UreD</fullName>
    </recommendedName>
</protein>
<dbReference type="EMBL" id="CP002580">
    <property type="protein sequence ID" value="AJK45281.1"/>
    <property type="molecule type" value="Genomic_DNA"/>
</dbReference>
<dbReference type="HAMAP" id="MF_01384">
    <property type="entry name" value="UreD"/>
    <property type="match status" value="1"/>
</dbReference>
<dbReference type="PANTHER" id="PTHR33643">
    <property type="entry name" value="UREASE ACCESSORY PROTEIN D"/>
    <property type="match status" value="1"/>
</dbReference>
<organism evidence="5 6">
    <name type="scientific">Burkholderia plantarii</name>
    <dbReference type="NCBI Taxonomy" id="41899"/>
    <lineage>
        <taxon>Bacteria</taxon>
        <taxon>Pseudomonadati</taxon>
        <taxon>Pseudomonadota</taxon>
        <taxon>Betaproteobacteria</taxon>
        <taxon>Burkholderiales</taxon>
        <taxon>Burkholderiaceae</taxon>
        <taxon>Burkholderia</taxon>
    </lineage>
</organism>
<reference evidence="5 6" key="2">
    <citation type="journal article" date="2016" name="Appl. Microbiol. Biotechnol.">
        <title>Mutations improving production and secretion of extracellular lipase by Burkholderia glumae PG1.</title>
        <authorList>
            <person name="Knapp A."/>
            <person name="Voget S."/>
            <person name="Gao R."/>
            <person name="Zaburannyi N."/>
            <person name="Krysciak D."/>
            <person name="Breuer M."/>
            <person name="Hauer B."/>
            <person name="Streit W.R."/>
            <person name="Muller R."/>
            <person name="Daniel R."/>
            <person name="Jaeger K.E."/>
        </authorList>
    </citation>
    <scope>NUCLEOTIDE SEQUENCE [LARGE SCALE GENOMIC DNA]</scope>
    <source>
        <strain evidence="5 6">PG1</strain>
    </source>
</reference>
<dbReference type="GO" id="GO:0016151">
    <property type="term" value="F:nickel cation binding"/>
    <property type="evidence" value="ECO:0007669"/>
    <property type="project" value="UniProtKB-UniRule"/>
</dbReference>
<evidence type="ECO:0000256" key="4">
    <source>
        <dbReference type="SAM" id="MobiDB-lite"/>
    </source>
</evidence>
<gene>
    <name evidence="3 5" type="primary">ureD</name>
    <name evidence="5" type="ORF">BGL_1c07460</name>
</gene>
<comment type="similarity">
    <text evidence="1 3">Belongs to the UreD family.</text>
</comment>
<dbReference type="HOGENOM" id="CLU_056339_0_0_4"/>
<dbReference type="KEGG" id="bgp:BGL_1c07460"/>
<feature type="region of interest" description="Disordered" evidence="4">
    <location>
        <begin position="1"/>
        <end position="32"/>
    </location>
</feature>
<comment type="subunit">
    <text evidence="3">UreD, UreF and UreG form a complex that acts as a GTP-hydrolysis-dependent molecular chaperone, activating the urease apoprotein by helping to assemble the nickel containing metallocenter of UreC. The UreE protein probably delivers the nickel.</text>
</comment>
<sequence length="307" mass="32649">MSAHDPHARPASDAPAAPDASGTPAPASPAAKKSWRAMLELGFERQQARTALVHRRHDGPLRIQRPLYPEGDAVCHAVIVHPPGGVAGGDRLDIAVRVGAGSRAVITTPGATKWYKSNGLDARQRIAIEVGDGATLDWLPQNNLFFDAAQASLEFSLTLGEHASVLGWDASQLGRQAAGETWSLGRIASYARIGTAAGEPLWIERAHLGASEPLRVTAQGLAGFPVYGTLWAIGDACTEALAESLAPALPFDATLRAGATCVAPRVILIRALSASMEPLQQLFVSLWMQLRPIVHGIEARPLRLWQT</sequence>
<feature type="compositionally biased region" description="Basic and acidic residues" evidence="4">
    <location>
        <begin position="1"/>
        <end position="10"/>
    </location>
</feature>
<keyword evidence="3" id="KW-0963">Cytoplasm</keyword>
<keyword evidence="6" id="KW-1185">Reference proteome</keyword>
<dbReference type="AlphaFoldDB" id="A0A0B6RZ61"/>
<dbReference type="KEGG" id="bpla:bpln_1g07370"/>
<dbReference type="InterPro" id="IPR002669">
    <property type="entry name" value="UreD"/>
</dbReference>
<comment type="function">
    <text evidence="3">Required for maturation of urease via the functional incorporation of the urease nickel metallocenter.</text>
</comment>
<keyword evidence="2 3" id="KW-0143">Chaperone</keyword>
<name>A0A0B6RZ61_BURPL</name>
<dbReference type="PANTHER" id="PTHR33643:SF1">
    <property type="entry name" value="UREASE ACCESSORY PROTEIN D"/>
    <property type="match status" value="1"/>
</dbReference>
<dbReference type="RefSeq" id="WP_042624040.1">
    <property type="nucleotide sequence ID" value="NZ_BSTO01000031.1"/>
</dbReference>
<evidence type="ECO:0000256" key="2">
    <source>
        <dbReference type="ARBA" id="ARBA00023186"/>
    </source>
</evidence>
<proteinExistence type="inferred from homology"/>
<evidence type="ECO:0000256" key="3">
    <source>
        <dbReference type="HAMAP-Rule" id="MF_01384"/>
    </source>
</evidence>
<dbReference type="Pfam" id="PF01774">
    <property type="entry name" value="UreD"/>
    <property type="match status" value="1"/>
</dbReference>
<comment type="subcellular location">
    <subcellularLocation>
        <location evidence="3">Cytoplasm</location>
    </subcellularLocation>
</comment>
<evidence type="ECO:0000313" key="6">
    <source>
        <dbReference type="Proteomes" id="UP000031838"/>
    </source>
</evidence>
<reference evidence="6" key="1">
    <citation type="submission" date="2011-03" db="EMBL/GenBank/DDBJ databases">
        <authorList>
            <person name="Voget S."/>
            <person name="Streit W.R."/>
            <person name="Jaeger K.E."/>
            <person name="Daniel R."/>
        </authorList>
    </citation>
    <scope>NUCLEOTIDE SEQUENCE [LARGE SCALE GENOMIC DNA]</scope>
    <source>
        <strain evidence="6">PG1</strain>
    </source>
</reference>
<keyword evidence="3" id="KW-0996">Nickel insertion</keyword>
<dbReference type="Proteomes" id="UP000031838">
    <property type="component" value="Chromosome 1"/>
</dbReference>
<evidence type="ECO:0000313" key="5">
    <source>
        <dbReference type="EMBL" id="AJK45281.1"/>
    </source>
</evidence>
<evidence type="ECO:0000256" key="1">
    <source>
        <dbReference type="ARBA" id="ARBA00007177"/>
    </source>
</evidence>